<dbReference type="InterPro" id="IPR036280">
    <property type="entry name" value="Multihaem_cyt_sf"/>
</dbReference>
<evidence type="ECO:0000313" key="3">
    <source>
        <dbReference type="Proteomes" id="UP001162891"/>
    </source>
</evidence>
<reference evidence="3" key="1">
    <citation type="journal article" date="2022" name="Int. J. Syst. Evol. Microbiol.">
        <title>Anaeromyxobacter oryzae sp. nov., Anaeromyxobacter diazotrophicus sp. nov. and Anaeromyxobacter paludicola sp. nov., isolated from paddy soils.</title>
        <authorList>
            <person name="Itoh H."/>
            <person name="Xu Z."/>
            <person name="Mise K."/>
            <person name="Masuda Y."/>
            <person name="Ushijima N."/>
            <person name="Hayakawa C."/>
            <person name="Shiratori Y."/>
            <person name="Senoo K."/>
        </authorList>
    </citation>
    <scope>NUCLEOTIDE SEQUENCE [LARGE SCALE GENOMIC DNA]</scope>
    <source>
        <strain evidence="3">Red232</strain>
    </source>
</reference>
<dbReference type="Gene3D" id="3.90.10.10">
    <property type="entry name" value="Cytochrome C3"/>
    <property type="match status" value="1"/>
</dbReference>
<name>A0ABM7X1N8_9BACT</name>
<evidence type="ECO:0008006" key="4">
    <source>
        <dbReference type="Google" id="ProtNLM"/>
    </source>
</evidence>
<proteinExistence type="predicted"/>
<dbReference type="Pfam" id="PF13620">
    <property type="entry name" value="CarboxypepD_reg"/>
    <property type="match status" value="1"/>
</dbReference>
<keyword evidence="1" id="KW-0732">Signal</keyword>
<dbReference type="EMBL" id="AP025591">
    <property type="protein sequence ID" value="BDG05656.1"/>
    <property type="molecule type" value="Genomic_DNA"/>
</dbReference>
<accession>A0ABM7X1N8</accession>
<feature type="signal peptide" evidence="1">
    <location>
        <begin position="1"/>
        <end position="21"/>
    </location>
</feature>
<dbReference type="SUPFAM" id="SSF48695">
    <property type="entry name" value="Multiheme cytochromes"/>
    <property type="match status" value="2"/>
</dbReference>
<feature type="chain" id="PRO_5046179720" description="Carboxypeptidase regulatory-like domain-containing protein" evidence="1">
    <location>
        <begin position="22"/>
        <end position="504"/>
    </location>
</feature>
<protein>
    <recommendedName>
        <fullName evidence="4">Carboxypeptidase regulatory-like domain-containing protein</fullName>
    </recommendedName>
</protein>
<organism evidence="2 3">
    <name type="scientific">Anaeromyxobacter oryzae</name>
    <dbReference type="NCBI Taxonomy" id="2918170"/>
    <lineage>
        <taxon>Bacteria</taxon>
        <taxon>Pseudomonadati</taxon>
        <taxon>Myxococcota</taxon>
        <taxon>Myxococcia</taxon>
        <taxon>Myxococcales</taxon>
        <taxon>Cystobacterineae</taxon>
        <taxon>Anaeromyxobacteraceae</taxon>
        <taxon>Anaeromyxobacter</taxon>
    </lineage>
</organism>
<evidence type="ECO:0000256" key="1">
    <source>
        <dbReference type="SAM" id="SignalP"/>
    </source>
</evidence>
<sequence>MVKTVLRVAGALALLAGIACGGSQESAGGTPEQVAAAAANGGRGGGKPKGTAAVTGVVKDIATGALLSGVTISDGTHSATTSSTGAYSLSGTAAGTATLTATGNGYLQTSQLVTVSSTAASTVDWALTRSYGNQKIPAANMSTVVLAWNDLGMHCDQDDYSYFMVLPPFNTLHAQVIQRNSESSGLTVSYAFPKKTDSTLHTNFWQYAAQYGYAVAPNVGISGSPLAGDMKPDPNGHGFIAQGIPVTPYDDDGTWDPYGTATLTVKDSTGKVLQTATVVAPVSTEMMCSNCHGTTNPQLDILQKHDALSGTSLAADHAAGKVHACSECHSDNAIGAPGKAGVESLSLAMHNFHKDKMSTTSVAASTTPDCYNCHPGPKTQCLRGIMARAGKTCHDCHGDMNAMTSGLQGGRKPWLEEPRCGSCHDAKHAENSGTLYRNSLLQNSPSGEMNGRFYCEACHNGPHAELATANSADPTIPMQFQGDNYWIWSCTVCHTSQPQSSMHR</sequence>
<dbReference type="Proteomes" id="UP001162891">
    <property type="component" value="Chromosome"/>
</dbReference>
<keyword evidence="3" id="KW-1185">Reference proteome</keyword>
<dbReference type="InterPro" id="IPR013784">
    <property type="entry name" value="Carb-bd-like_fold"/>
</dbReference>
<dbReference type="Gene3D" id="2.60.40.1120">
    <property type="entry name" value="Carboxypeptidase-like, regulatory domain"/>
    <property type="match status" value="1"/>
</dbReference>
<dbReference type="PROSITE" id="PS51257">
    <property type="entry name" value="PROKAR_LIPOPROTEIN"/>
    <property type="match status" value="1"/>
</dbReference>
<evidence type="ECO:0000313" key="2">
    <source>
        <dbReference type="EMBL" id="BDG05656.1"/>
    </source>
</evidence>
<dbReference type="SUPFAM" id="SSF49452">
    <property type="entry name" value="Starch-binding domain-like"/>
    <property type="match status" value="1"/>
</dbReference>
<gene>
    <name evidence="2" type="ORF">AMOR_46520</name>
</gene>
<dbReference type="RefSeq" id="WP_248354681.1">
    <property type="nucleotide sequence ID" value="NZ_AP025591.1"/>
</dbReference>